<dbReference type="Gene3D" id="3.30.2290.10">
    <property type="entry name" value="PmbA/TldD superfamily"/>
    <property type="match status" value="1"/>
</dbReference>
<comment type="caution">
    <text evidence="6">The sequence shown here is derived from an EMBL/GenBank/DDBJ whole genome shotgun (WGS) entry which is preliminary data.</text>
</comment>
<dbReference type="Proteomes" id="UP000019141">
    <property type="component" value="Unassembled WGS sequence"/>
</dbReference>
<dbReference type="InterPro" id="IPR036059">
    <property type="entry name" value="TldD/PmbA_sf"/>
</dbReference>
<sequence>MDQQGAVEFVLGLAQEHHQADVDLVLQRGENLTLRVFNGQVEKIDQATALGLGIRVVQEGRTGIAYTERLAPEAIERAFVAAQENAQLNDPTEVMLPSASGEIPDPQTLGLYNPELEVVTVAELETFGLEIEAAARAADARVTSVPALVVSRSNSEFRVVSTHGVTYYQRQNAIGASCQVLLEDQGSRKTGRYGWAQREWNPARSQEIGTLAVARGADLLHAAPIPGGQIPVVLDEYCAPQLLSIYFGCFSGDAAQKGQSRLKGRLGEVIADTSLSLVDDPHRVGASGSCYMDAEGTLTQPMSLITDGQFSNFLYHIESARRDGRESTGHAGRGCTGGISTTRHNTVMPTGDYTLDELMALPERCLLITQLEGAAGCQPLSGDISIGVQGFWVENGQRQQPVDSVTIAGNFFDVLKSIRARGNFYQPNLTSMYIPPLLIDGLVVSS</sequence>
<dbReference type="Pfam" id="PF19289">
    <property type="entry name" value="PmbA_TldD_3rd"/>
    <property type="match status" value="1"/>
</dbReference>
<evidence type="ECO:0000313" key="7">
    <source>
        <dbReference type="Proteomes" id="UP000019141"/>
    </source>
</evidence>
<dbReference type="SUPFAM" id="SSF111283">
    <property type="entry name" value="Putative modulator of DNA gyrase, PmbA/TldD"/>
    <property type="match status" value="1"/>
</dbReference>
<feature type="domain" description="Metalloprotease TldD/E C-terminal" evidence="4">
    <location>
        <begin position="228"/>
        <end position="445"/>
    </location>
</feature>
<feature type="domain" description="Metalloprotease TldD/E central" evidence="5">
    <location>
        <begin position="116"/>
        <end position="200"/>
    </location>
</feature>
<dbReference type="EMBL" id="AZHW01001242">
    <property type="protein sequence ID" value="ETW93412.1"/>
    <property type="molecule type" value="Genomic_DNA"/>
</dbReference>
<evidence type="ECO:0000313" key="6">
    <source>
        <dbReference type="EMBL" id="ETW93412.1"/>
    </source>
</evidence>
<dbReference type="GO" id="GO:0005829">
    <property type="term" value="C:cytosol"/>
    <property type="evidence" value="ECO:0007669"/>
    <property type="project" value="TreeGrafter"/>
</dbReference>
<dbReference type="AlphaFoldDB" id="W4L5U1"/>
<organism evidence="6 7">
    <name type="scientific">Entotheonella factor</name>
    <dbReference type="NCBI Taxonomy" id="1429438"/>
    <lineage>
        <taxon>Bacteria</taxon>
        <taxon>Pseudomonadati</taxon>
        <taxon>Nitrospinota/Tectimicrobiota group</taxon>
        <taxon>Candidatus Tectimicrobiota</taxon>
        <taxon>Candidatus Entotheonellia</taxon>
        <taxon>Candidatus Entotheonellales</taxon>
        <taxon>Candidatus Entotheonellaceae</taxon>
        <taxon>Candidatus Entotheonella</taxon>
    </lineage>
</organism>
<evidence type="ECO:0000256" key="1">
    <source>
        <dbReference type="ARBA" id="ARBA00005836"/>
    </source>
</evidence>
<dbReference type="InterPro" id="IPR002510">
    <property type="entry name" value="Metalloprtase-TldD/E_N"/>
</dbReference>
<dbReference type="PANTHER" id="PTHR43421:SF1">
    <property type="entry name" value="METALLOPROTEASE PMBA"/>
    <property type="match status" value="1"/>
</dbReference>
<proteinExistence type="inferred from homology"/>
<dbReference type="GO" id="GO:0008237">
    <property type="term" value="F:metallopeptidase activity"/>
    <property type="evidence" value="ECO:0007669"/>
    <property type="project" value="InterPro"/>
</dbReference>
<dbReference type="Pfam" id="PF01523">
    <property type="entry name" value="PmbA_TldD_1st"/>
    <property type="match status" value="1"/>
</dbReference>
<reference evidence="6 7" key="1">
    <citation type="journal article" date="2014" name="Nature">
        <title>An environmental bacterial taxon with a large and distinct metabolic repertoire.</title>
        <authorList>
            <person name="Wilson M.C."/>
            <person name="Mori T."/>
            <person name="Ruckert C."/>
            <person name="Uria A.R."/>
            <person name="Helf M.J."/>
            <person name="Takada K."/>
            <person name="Gernert C."/>
            <person name="Steffens U.A."/>
            <person name="Heycke N."/>
            <person name="Schmitt S."/>
            <person name="Rinke C."/>
            <person name="Helfrich E.J."/>
            <person name="Brachmann A.O."/>
            <person name="Gurgui C."/>
            <person name="Wakimoto T."/>
            <person name="Kracht M."/>
            <person name="Crusemann M."/>
            <person name="Hentschel U."/>
            <person name="Abe I."/>
            <person name="Matsunaga S."/>
            <person name="Kalinowski J."/>
            <person name="Takeyama H."/>
            <person name="Piel J."/>
        </authorList>
    </citation>
    <scope>NUCLEOTIDE SEQUENCE [LARGE SCALE GENOMIC DNA]</scope>
    <source>
        <strain evidence="7">TSY1</strain>
    </source>
</reference>
<protein>
    <submittedName>
        <fullName evidence="6">TldD/PmbA family protein</fullName>
    </submittedName>
</protein>
<gene>
    <name evidence="6" type="ORF">ETSY1_39355</name>
</gene>
<evidence type="ECO:0000259" key="3">
    <source>
        <dbReference type="Pfam" id="PF01523"/>
    </source>
</evidence>
<dbReference type="HOGENOM" id="CLU_026425_4_0_7"/>
<keyword evidence="7" id="KW-1185">Reference proteome</keyword>
<dbReference type="PANTHER" id="PTHR43421">
    <property type="entry name" value="METALLOPROTEASE PMBA"/>
    <property type="match status" value="1"/>
</dbReference>
<evidence type="ECO:0000256" key="2">
    <source>
        <dbReference type="SAM" id="MobiDB-lite"/>
    </source>
</evidence>
<feature type="domain" description="Metalloprotease TldD/E N-terminal" evidence="3">
    <location>
        <begin position="22"/>
        <end position="86"/>
    </location>
</feature>
<dbReference type="InterPro" id="IPR045569">
    <property type="entry name" value="Metalloprtase-TldD/E_C"/>
</dbReference>
<dbReference type="GO" id="GO:0006508">
    <property type="term" value="P:proteolysis"/>
    <property type="evidence" value="ECO:0007669"/>
    <property type="project" value="InterPro"/>
</dbReference>
<name>W4L5U1_ENTF1</name>
<evidence type="ECO:0000259" key="5">
    <source>
        <dbReference type="Pfam" id="PF19290"/>
    </source>
</evidence>
<comment type="similarity">
    <text evidence="1">Belongs to the peptidase U62 family.</text>
</comment>
<evidence type="ECO:0000259" key="4">
    <source>
        <dbReference type="Pfam" id="PF19289"/>
    </source>
</evidence>
<dbReference type="InterPro" id="IPR045570">
    <property type="entry name" value="Metalloprtase-TldD/E_cen_dom"/>
</dbReference>
<accession>W4L5U1</accession>
<feature type="region of interest" description="Disordered" evidence="2">
    <location>
        <begin position="324"/>
        <end position="343"/>
    </location>
</feature>
<dbReference type="InterPro" id="IPR035068">
    <property type="entry name" value="TldD/PmbA_N"/>
</dbReference>
<dbReference type="Pfam" id="PF19290">
    <property type="entry name" value="PmbA_TldD_2nd"/>
    <property type="match status" value="1"/>
</dbReference>
<dbReference type="InterPro" id="IPR047657">
    <property type="entry name" value="PmbA"/>
</dbReference>